<dbReference type="Pfam" id="PF09862">
    <property type="entry name" value="DUF2089"/>
    <property type="match status" value="1"/>
</dbReference>
<dbReference type="InterPro" id="IPR018658">
    <property type="entry name" value="DUF2089"/>
</dbReference>
<feature type="domain" description="DUF2089" evidence="1">
    <location>
        <begin position="40"/>
        <end position="85"/>
    </location>
</feature>
<comment type="caution">
    <text evidence="3">The sequence shown here is derived from an EMBL/GenBank/DDBJ whole genome shotgun (WGS) entry which is preliminary data.</text>
</comment>
<dbReference type="AlphaFoldDB" id="A0A956M5F8"/>
<dbReference type="Proteomes" id="UP000697710">
    <property type="component" value="Unassembled WGS sequence"/>
</dbReference>
<proteinExistence type="predicted"/>
<reference evidence="3" key="1">
    <citation type="submission" date="2020-04" db="EMBL/GenBank/DDBJ databases">
        <authorList>
            <person name="Zhang T."/>
        </authorList>
    </citation>
    <scope>NUCLEOTIDE SEQUENCE</scope>
    <source>
        <strain evidence="3">HKST-UBA01</strain>
    </source>
</reference>
<protein>
    <submittedName>
        <fullName evidence="3">DUF2089 domain-containing protein</fullName>
    </submittedName>
</protein>
<dbReference type="InterPro" id="IPR053957">
    <property type="entry name" value="DUF2089_Zn_ribbon"/>
</dbReference>
<organism evidence="3 4">
    <name type="scientific">Eiseniibacteriota bacterium</name>
    <dbReference type="NCBI Taxonomy" id="2212470"/>
    <lineage>
        <taxon>Bacteria</taxon>
        <taxon>Candidatus Eiseniibacteriota</taxon>
    </lineage>
</organism>
<reference evidence="3" key="2">
    <citation type="journal article" date="2021" name="Microbiome">
        <title>Successional dynamics and alternative stable states in a saline activated sludge microbial community over 9 years.</title>
        <authorList>
            <person name="Wang Y."/>
            <person name="Ye J."/>
            <person name="Ju F."/>
            <person name="Liu L."/>
            <person name="Boyd J.A."/>
            <person name="Deng Y."/>
            <person name="Parks D.H."/>
            <person name="Jiang X."/>
            <person name="Yin X."/>
            <person name="Woodcroft B.J."/>
            <person name="Tyson G.W."/>
            <person name="Hugenholtz P."/>
            <person name="Polz M.F."/>
            <person name="Zhang T."/>
        </authorList>
    </citation>
    <scope>NUCLEOTIDE SEQUENCE</scope>
    <source>
        <strain evidence="3">HKST-UBA01</strain>
    </source>
</reference>
<feature type="non-terminal residue" evidence="3">
    <location>
        <position position="129"/>
    </location>
</feature>
<gene>
    <name evidence="3" type="ORF">KC729_21155</name>
</gene>
<evidence type="ECO:0000313" key="4">
    <source>
        <dbReference type="Proteomes" id="UP000697710"/>
    </source>
</evidence>
<evidence type="ECO:0000259" key="2">
    <source>
        <dbReference type="Pfam" id="PF22747"/>
    </source>
</evidence>
<evidence type="ECO:0000313" key="3">
    <source>
        <dbReference type="EMBL" id="MCA9730206.1"/>
    </source>
</evidence>
<dbReference type="Pfam" id="PF22747">
    <property type="entry name" value="Zn_ribbon_DUF2089"/>
    <property type="match status" value="1"/>
</dbReference>
<feature type="domain" description="DUF2089" evidence="2">
    <location>
        <begin position="7"/>
        <end position="38"/>
    </location>
</feature>
<name>A0A956M5F8_UNCEI</name>
<dbReference type="EMBL" id="JAGQHR010001044">
    <property type="protein sequence ID" value="MCA9730206.1"/>
    <property type="molecule type" value="Genomic_DNA"/>
</dbReference>
<evidence type="ECO:0000259" key="1">
    <source>
        <dbReference type="Pfam" id="PF09862"/>
    </source>
</evidence>
<accession>A0A956M5F8</accession>
<sequence>MRVPERCPSCSASLSVTGLCCETCGTQVQGRYEPCRFCTLQPEERALLDLFLRSRGNVKDVERGLGLSYPTVRARLDQLWARLGYRAAPETPTESPEEILASLRDGRIDVTQAEERLRQATTTRSRAGG</sequence>